<name>A0A8S5TYV9_9CAUD</name>
<organism evidence="1">
    <name type="scientific">Siphoviridae sp. ctnPP24</name>
    <dbReference type="NCBI Taxonomy" id="2825662"/>
    <lineage>
        <taxon>Viruses</taxon>
        <taxon>Duplodnaviria</taxon>
        <taxon>Heunggongvirae</taxon>
        <taxon>Uroviricota</taxon>
        <taxon>Caudoviricetes</taxon>
    </lineage>
</organism>
<evidence type="ECO:0000313" key="1">
    <source>
        <dbReference type="EMBL" id="DAF87389.1"/>
    </source>
</evidence>
<dbReference type="EMBL" id="BK015962">
    <property type="protein sequence ID" value="DAF87389.1"/>
    <property type="molecule type" value="Genomic_DNA"/>
</dbReference>
<accession>A0A8S5TYV9</accession>
<sequence>MCKYCNFKMNTRWGESIDCTDYENADSDIGMYIHYSGTDKAYYLMGEYYYGAKGIDKLGWSHEIKHCPFCGRKL</sequence>
<reference evidence="1" key="1">
    <citation type="journal article" date="2021" name="Proc. Natl. Acad. Sci. U.S.A.">
        <title>A Catalog of Tens of Thousands of Viruses from Human Metagenomes Reveals Hidden Associations with Chronic Diseases.</title>
        <authorList>
            <person name="Tisza M.J."/>
            <person name="Buck C.B."/>
        </authorList>
    </citation>
    <scope>NUCLEOTIDE SEQUENCE</scope>
    <source>
        <strain evidence="1">CtnPP24</strain>
    </source>
</reference>
<protein>
    <submittedName>
        <fullName evidence="1">Restriction alleviation protein</fullName>
    </submittedName>
</protein>
<proteinExistence type="predicted"/>